<dbReference type="RefSeq" id="WP_344597703.1">
    <property type="nucleotide sequence ID" value="NZ_BAAARW010000042.1"/>
</dbReference>
<keyword evidence="2" id="KW-1133">Transmembrane helix</keyword>
<comment type="caution">
    <text evidence="3">The sequence shown here is derived from an EMBL/GenBank/DDBJ whole genome shotgun (WGS) entry which is preliminary data.</text>
</comment>
<dbReference type="Pfam" id="PF19690">
    <property type="entry name" value="DUF6191"/>
    <property type="match status" value="1"/>
</dbReference>
<feature type="transmembrane region" description="Helical" evidence="2">
    <location>
        <begin position="6"/>
        <end position="26"/>
    </location>
</feature>
<feature type="region of interest" description="Disordered" evidence="1">
    <location>
        <begin position="80"/>
        <end position="111"/>
    </location>
</feature>
<protein>
    <submittedName>
        <fullName evidence="3">Uncharacterized protein</fullName>
    </submittedName>
</protein>
<evidence type="ECO:0000256" key="1">
    <source>
        <dbReference type="SAM" id="MobiDB-lite"/>
    </source>
</evidence>
<accession>A0ABN3KFQ4</accession>
<proteinExistence type="predicted"/>
<sequence>MSLVIAIMAIVSIPGLVLLLFAFAVIDRIGHAANSSRLRLPWRKTADGRPMAAAGFEELHAVYGSSKRHEIDQRQSALMLRDDEGDDAPPRSRVDLDTGTATIRIAPASPE</sequence>
<name>A0ABN3KFQ4_9ACTN</name>
<keyword evidence="4" id="KW-1185">Reference proteome</keyword>
<gene>
    <name evidence="3" type="ORF">GCM10010191_88540</name>
</gene>
<dbReference type="Proteomes" id="UP001501231">
    <property type="component" value="Unassembled WGS sequence"/>
</dbReference>
<evidence type="ECO:0000313" key="3">
    <source>
        <dbReference type="EMBL" id="GAA2455597.1"/>
    </source>
</evidence>
<organism evidence="3 4">
    <name type="scientific">Actinomadura vinacea</name>
    <dbReference type="NCBI Taxonomy" id="115336"/>
    <lineage>
        <taxon>Bacteria</taxon>
        <taxon>Bacillati</taxon>
        <taxon>Actinomycetota</taxon>
        <taxon>Actinomycetes</taxon>
        <taxon>Streptosporangiales</taxon>
        <taxon>Thermomonosporaceae</taxon>
        <taxon>Actinomadura</taxon>
    </lineage>
</organism>
<reference evidence="3 4" key="1">
    <citation type="journal article" date="2019" name="Int. J. Syst. Evol. Microbiol.">
        <title>The Global Catalogue of Microorganisms (GCM) 10K type strain sequencing project: providing services to taxonomists for standard genome sequencing and annotation.</title>
        <authorList>
            <consortium name="The Broad Institute Genomics Platform"/>
            <consortium name="The Broad Institute Genome Sequencing Center for Infectious Disease"/>
            <person name="Wu L."/>
            <person name="Ma J."/>
        </authorList>
    </citation>
    <scope>NUCLEOTIDE SEQUENCE [LARGE SCALE GENOMIC DNA]</scope>
    <source>
        <strain evidence="3 4">JCM 3325</strain>
    </source>
</reference>
<evidence type="ECO:0000313" key="4">
    <source>
        <dbReference type="Proteomes" id="UP001501231"/>
    </source>
</evidence>
<dbReference type="EMBL" id="BAAARW010000042">
    <property type="protein sequence ID" value="GAA2455597.1"/>
    <property type="molecule type" value="Genomic_DNA"/>
</dbReference>
<evidence type="ECO:0000256" key="2">
    <source>
        <dbReference type="SAM" id="Phobius"/>
    </source>
</evidence>
<keyword evidence="2" id="KW-0472">Membrane</keyword>
<dbReference type="InterPro" id="IPR045684">
    <property type="entry name" value="DUF6191"/>
</dbReference>
<keyword evidence="2" id="KW-0812">Transmembrane</keyword>